<dbReference type="GO" id="GO:0005506">
    <property type="term" value="F:iron ion binding"/>
    <property type="evidence" value="ECO:0007669"/>
    <property type="project" value="InterPro"/>
</dbReference>
<dbReference type="InterPro" id="IPR006005">
    <property type="entry name" value="Glut_synth_ssu1"/>
</dbReference>
<keyword evidence="18 24" id="KW-0003">3Fe-4S</keyword>
<evidence type="ECO:0000256" key="20">
    <source>
        <dbReference type="ARBA" id="ARBA00048867"/>
    </source>
</evidence>
<keyword evidence="10" id="KW-0288">FMN</keyword>
<dbReference type="PANTHER" id="PTHR43100:SF1">
    <property type="entry name" value="GLUTAMATE SYNTHASE [NADPH] SMALL CHAIN"/>
    <property type="match status" value="1"/>
</dbReference>
<comment type="similarity">
    <text evidence="6">Belongs to the glutamate synthase family.</text>
</comment>
<dbReference type="Pfam" id="PF04898">
    <property type="entry name" value="Glu_syn_central"/>
    <property type="match status" value="1"/>
</dbReference>
<dbReference type="InterPro" id="IPR029055">
    <property type="entry name" value="Ntn_hydrolases_N"/>
</dbReference>
<evidence type="ECO:0000256" key="24">
    <source>
        <dbReference type="PIRSR" id="PIRSR000187-2"/>
    </source>
</evidence>
<sequence length="2142" mass="236085">MGKVSFVEDTKVHEIDNGEEEQPYSVFPYQDTPDNNSWAGALPLKQGLYDPSLEKDACGVGFAAHIKGVASHKIVTDARSLLCNMTHRGAVGSDARDGDGAGVMTSIPHKFFQKNFEREQNIKLPAMGKYAAGNLFFKPDESVLKETINTFEEVAEKLDLRVLGWREVPRDPTLLGPAAKSREPIILQPFVVLRSAYGDAKEPKASFDDEFNEAHFEKQLYMLRKRSTHVIGLHNWFYLCSLSNKNMVYKGQLSPSQVYEYYHDLVAVDYEAHFALVHSRFSTNTFPSWDRAQPLRWAAHNGEINTLRGNKNWMRAREGVLKSELFGDDLESLYPIIEDGGSDSAAFDNVLELLTINGVLSLPEAVMLMVPEAWQGNRSMDPAKQAFYEWAGCMMEPWDGPALFTFSDGRYCGANLDRNGLRPCRYYVTDDDRIVCASEVGTIQIDPERVVQKGRLQPGRMLLVDTVAGRIVDDSELKNTVSSRHNFRAWIEKHLITMPGVYSGLAEKGLDLSHVLTETKLQEDPRLKAFGYSLEQVSLLLGPMAADSKEALGSMGNDAPLACLAQQPRLLFEYFRQLFAQVTNPPIDPIREAVVMSLEAYVGPQGNLLEMDETQCHRLLLPSPVLSLEEFKALLSIDQLYPSWSVKTIDITFPKSEGIQGYLDALDRICDEVTGAIEQSFSVLVLSDRATSAERVPVSTLLATGMVHHHLVRNRWRAQAALVVETGEAREVHHMCVLVGYGADAICPYLAMECIMKMNREKLIRKQKTDQELIDNYKHSCDGGILKVMSKMGISTIQSYKGAQIFEALGIDDSVVDRCFTGTASRIKGMTFDLIAQDAFALHEKGYPSHSIVEIPGLVETGEYHWRDGGEPHINDPTSIANIQDAVRSKNDKSYEAYSKAEYEQIKNCTLRGLLDFDFEQRAEVPIDQVEPWTEIVRRFVTGAMSYGSISMEAHSTLAVAMNRLGGKSNTGEGGEDAERSTVMTNGDTMRSAIKQIASGRFGVTSNYLADADELQIKMAQGAKPGEGGELPGHKVSESIAKTRHSTPGVGLISPPPHHDIYSIEDLKQLIYDLKCSNPRARVSVKLVSETGVGIVASGVAKAKADHILISGHDGGTGASRWTGIKYAGLPWELGLAETHQTLVLNDLRGRVIVQTDGQIRTGRDVAIACLLGAEEFGFATTPLIAMGCIMMRKCHLNTCPVGIATQDPLLREKFKGTPEQVINFFYYISNELRAIMAKLGFRTVNEMVGRSEVLRMCDDLRTPKTENIDLSLILTPAHTLRPGVATYNVRKQDHKLHVRLDNKLIAESELALEKGLPVRIECDICNTDRALGATLSYQISRRYGETGLPPDTIHANIRGSAGQSFGAFLAPGVTLELEGDANDYVGKGLSGGRLIVYPPRTAVFKAEENILIGNVCLYGATSGSAFFRGVAAERFAVRNSGVTAVVEGCGDHGCEYMTGGRVLILGSTGRNFAAGMSGGIAYVLDMHHDFEGKVNQEMVELSGIEDPVEIAFVRGLIEDHHHYTGSELAARILLDFSRALPRFVKVLPTDYKRVLMETAAKEAAAKQAAYSLPLLPGNPVRQLDEESKAKEHEHEAKEKKKSDLLDIEESVGDEKANKKRSALVLNKTKGFMLYQRRSEKYRNPKTRTRDWSELSNRLNEDELKYQTARCMDCGVPFCQSDTGCPISNIIPKWNELVFQGSWRDALNRLLMTNNFPEFTGRVCPAPCEGACVLGINEDPVGIKSVECAIIDKGFDMGWMIPSPPKYRSGKKVAIVGSGPAGLACADQLNKAGHSVTVLERSDRCGGLLMYGIPNMKLDKKVVQRRVDFMAAEGIEFKNNVFVGEADITLDSLRADHDAVVIATGATVARDLPIPNRSLEGVHFAMEFLHKNTKSLLDSNLDDGTYISAKDKHVVVIGGGDTGNDCIGTSVRHGAKSVTNFELLPQPPPERAGDNPWPQWPRIYRVDYGHAEVKTHMGKDPREYCVMSKEFVDDGTGKVKGIKTVRVEWTKSSTGGWDMKQAEGSEQFFPADLVLLSMGFLGPEDRVLGGQVEKDARKNVKTAPGKYATNIPGVFAAGDCRRGQSLIVWGINEGRQSARDVDMYLTGMGSQLPVTGGIVKRPPFEMLNKVEAAPEKLITASA</sequence>
<dbReference type="InterPro" id="IPR009051">
    <property type="entry name" value="Helical_ferredxn"/>
</dbReference>
<dbReference type="EMBL" id="WNWR01000026">
    <property type="protein sequence ID" value="KAE9993567.1"/>
    <property type="molecule type" value="Genomic_DNA"/>
</dbReference>
<dbReference type="FunFam" id="3.20.20.70:FF:000017">
    <property type="entry name" value="Glutamate synthase [NADH], amyloplastic"/>
    <property type="match status" value="1"/>
</dbReference>
<dbReference type="Gene3D" id="3.20.20.70">
    <property type="entry name" value="Aldolase class I"/>
    <property type="match status" value="2"/>
</dbReference>
<accession>A0A8H3V2K7</accession>
<name>A0A8H3V2K7_VENIN</name>
<evidence type="ECO:0000256" key="5">
    <source>
        <dbReference type="ARBA" id="ARBA00004944"/>
    </source>
</evidence>
<dbReference type="FunFam" id="3.20.20.70:FF:000031">
    <property type="entry name" value="Glutamate synthase 1 [NADH]"/>
    <property type="match status" value="1"/>
</dbReference>
<protein>
    <recommendedName>
        <fullName evidence="22">Glutamate synthase [NADH]</fullName>
        <ecNumber evidence="19">1.4.1.14</ecNumber>
    </recommendedName>
</protein>
<dbReference type="InterPro" id="IPR006982">
    <property type="entry name" value="Glu_synth_centr_N"/>
</dbReference>
<dbReference type="EMBL" id="WNWQ01000051">
    <property type="protein sequence ID" value="KAE9981917.1"/>
    <property type="molecule type" value="Genomic_DNA"/>
</dbReference>
<dbReference type="Proteomes" id="UP000490939">
    <property type="component" value="Unassembled WGS sequence"/>
</dbReference>
<evidence type="ECO:0000313" key="31">
    <source>
        <dbReference type="Proteomes" id="UP000447873"/>
    </source>
</evidence>
<dbReference type="Pfam" id="PF07992">
    <property type="entry name" value="Pyr_redox_2"/>
    <property type="match status" value="1"/>
</dbReference>
<evidence type="ECO:0000313" key="28">
    <source>
        <dbReference type="EMBL" id="KAE9981917.1"/>
    </source>
</evidence>
<feature type="binding site" evidence="24">
    <location>
        <position position="1189"/>
    </location>
    <ligand>
        <name>[3Fe-4S] cluster</name>
        <dbReference type="ChEBI" id="CHEBI:21137"/>
    </ligand>
</feature>
<dbReference type="Pfam" id="PF01493">
    <property type="entry name" value="GXGXG"/>
    <property type="match status" value="1"/>
</dbReference>
<dbReference type="GO" id="GO:0016040">
    <property type="term" value="F:glutamate synthase (NADH) activity"/>
    <property type="evidence" value="ECO:0007669"/>
    <property type="project" value="UniProtKB-EC"/>
</dbReference>
<evidence type="ECO:0000256" key="25">
    <source>
        <dbReference type="SAM" id="MobiDB-lite"/>
    </source>
</evidence>
<dbReference type="EC" id="1.4.1.14" evidence="19"/>
<feature type="region of interest" description="Disordered" evidence="25">
    <location>
        <begin position="1585"/>
        <end position="1605"/>
    </location>
</feature>
<keyword evidence="16 24" id="KW-0411">Iron-sulfur</keyword>
<dbReference type="CDD" id="cd00713">
    <property type="entry name" value="GltS"/>
    <property type="match status" value="1"/>
</dbReference>
<evidence type="ECO:0000256" key="6">
    <source>
        <dbReference type="ARBA" id="ARBA00009716"/>
    </source>
</evidence>
<keyword evidence="11" id="KW-0479">Metal-binding</keyword>
<dbReference type="Gene3D" id="2.160.20.60">
    <property type="entry name" value="Glutamate synthase, alpha subunit, C-terminal domain"/>
    <property type="match status" value="1"/>
</dbReference>
<dbReference type="SUPFAM" id="SSF51395">
    <property type="entry name" value="FMN-linked oxidoreductases"/>
    <property type="match status" value="1"/>
</dbReference>
<evidence type="ECO:0000256" key="14">
    <source>
        <dbReference type="ARBA" id="ARBA00023002"/>
    </source>
</evidence>
<dbReference type="UniPathway" id="UPA00045"/>
<dbReference type="PROSITE" id="PS51278">
    <property type="entry name" value="GATASE_TYPE_2"/>
    <property type="match status" value="1"/>
</dbReference>
<dbReference type="FunFam" id="3.50.50.60:FF:000022">
    <property type="entry name" value="Glutamate synthase [NADH], amyloplastic"/>
    <property type="match status" value="1"/>
</dbReference>
<dbReference type="GO" id="GO:0016639">
    <property type="term" value="F:oxidoreductase activity, acting on the CH-NH2 group of donors, NAD or NADP as acceptor"/>
    <property type="evidence" value="ECO:0007669"/>
    <property type="project" value="InterPro"/>
</dbReference>
<keyword evidence="13" id="KW-0315">Glutamine amidotransferase</keyword>
<comment type="caution">
    <text evidence="28">The sequence shown here is derived from an EMBL/GenBank/DDBJ whole genome shotgun (WGS) entry which is preliminary data.</text>
</comment>
<evidence type="ECO:0000256" key="9">
    <source>
        <dbReference type="ARBA" id="ARBA00022630"/>
    </source>
</evidence>
<evidence type="ECO:0000256" key="19">
    <source>
        <dbReference type="ARBA" id="ARBA00024383"/>
    </source>
</evidence>
<dbReference type="GO" id="GO:0097054">
    <property type="term" value="P:L-glutamate biosynthetic process"/>
    <property type="evidence" value="ECO:0007669"/>
    <property type="project" value="UniProtKB-UniPathway"/>
</dbReference>
<comment type="pathway">
    <text evidence="3">Energy metabolism; nitrogen metabolism.</text>
</comment>
<dbReference type="Gene3D" id="1.10.1060.10">
    <property type="entry name" value="Alpha-helical ferredoxin"/>
    <property type="match status" value="1"/>
</dbReference>
<dbReference type="Pfam" id="PF14691">
    <property type="entry name" value="Fer4_20"/>
    <property type="match status" value="1"/>
</dbReference>
<dbReference type="SUPFAM" id="SSF56235">
    <property type="entry name" value="N-terminal nucleophile aminohydrolases (Ntn hydrolases)"/>
    <property type="match status" value="1"/>
</dbReference>
<dbReference type="InterPro" id="IPR036485">
    <property type="entry name" value="Glu_synth_asu_C_sf"/>
</dbReference>
<evidence type="ECO:0000256" key="23">
    <source>
        <dbReference type="PIRSR" id="PIRSR000187-1"/>
    </source>
</evidence>
<dbReference type="InterPro" id="IPR028261">
    <property type="entry name" value="DPD_II"/>
</dbReference>
<keyword evidence="15" id="KW-0408">Iron</keyword>
<evidence type="ECO:0000256" key="8">
    <source>
        <dbReference type="ARBA" id="ARBA00022605"/>
    </source>
</evidence>
<evidence type="ECO:0000256" key="12">
    <source>
        <dbReference type="ARBA" id="ARBA00022827"/>
    </source>
</evidence>
<evidence type="ECO:0000256" key="3">
    <source>
        <dbReference type="ARBA" id="ARBA00004802"/>
    </source>
</evidence>
<keyword evidence="32" id="KW-1185">Reference proteome</keyword>
<keyword evidence="8" id="KW-0028">Amino-acid biosynthesis</keyword>
<evidence type="ECO:0000256" key="17">
    <source>
        <dbReference type="ARBA" id="ARBA00023164"/>
    </source>
</evidence>
<comment type="catalytic activity">
    <reaction evidence="20">
        <text>2 L-glutamate + NAD(+) = L-glutamine + 2-oxoglutarate + NADH + H(+)</text>
        <dbReference type="Rhea" id="RHEA:13753"/>
        <dbReference type="ChEBI" id="CHEBI:15378"/>
        <dbReference type="ChEBI" id="CHEBI:16810"/>
        <dbReference type="ChEBI" id="CHEBI:29985"/>
        <dbReference type="ChEBI" id="CHEBI:57540"/>
        <dbReference type="ChEBI" id="CHEBI:57945"/>
        <dbReference type="ChEBI" id="CHEBI:58359"/>
        <dbReference type="EC" id="1.4.1.14"/>
    </reaction>
</comment>
<keyword evidence="9" id="KW-0285">Flavoprotein</keyword>
<evidence type="ECO:0000256" key="13">
    <source>
        <dbReference type="ARBA" id="ARBA00022962"/>
    </source>
</evidence>
<dbReference type="EMBL" id="WNWS01000208">
    <property type="protein sequence ID" value="KAE9974857.1"/>
    <property type="molecule type" value="Genomic_DNA"/>
</dbReference>
<comment type="pathway">
    <text evidence="5">Amino-acid biosynthesis; L-glutamate biosynthesis via GLT pathway; L-glutamate from 2-oxoglutarate and L-glutamine (NAD(+) route): step 1/1.</text>
</comment>
<feature type="domain" description="Glutamine amidotransferase type-2" evidence="26">
    <location>
        <begin position="58"/>
        <end position="467"/>
    </location>
</feature>
<dbReference type="FunFam" id="1.10.1060.10:FF:000006">
    <property type="entry name" value="Glutamate synthase (NADPH/NADH)"/>
    <property type="match status" value="1"/>
</dbReference>
<dbReference type="Proteomes" id="UP000433883">
    <property type="component" value="Unassembled WGS sequence"/>
</dbReference>
<keyword evidence="17" id="KW-0314">Glutamate biosynthesis</keyword>
<evidence type="ECO:0000256" key="16">
    <source>
        <dbReference type="ARBA" id="ARBA00023014"/>
    </source>
</evidence>
<dbReference type="PRINTS" id="PR00419">
    <property type="entry name" value="ADXRDTASE"/>
</dbReference>
<dbReference type="InterPro" id="IPR017932">
    <property type="entry name" value="GATase_2_dom"/>
</dbReference>
<dbReference type="CDD" id="cd02808">
    <property type="entry name" value="GltS_FMN"/>
    <property type="match status" value="1"/>
</dbReference>
<evidence type="ECO:0000256" key="21">
    <source>
        <dbReference type="ARBA" id="ARBA00057049"/>
    </source>
</evidence>
<evidence type="ECO:0000256" key="10">
    <source>
        <dbReference type="ARBA" id="ARBA00022643"/>
    </source>
</evidence>
<evidence type="ECO:0000256" key="18">
    <source>
        <dbReference type="ARBA" id="ARBA00023291"/>
    </source>
</evidence>
<reference evidence="28 30" key="1">
    <citation type="submission" date="2019-11" db="EMBL/GenBank/DDBJ databases">
        <title>Venturia inaequalis Genome Resource.</title>
        <authorList>
            <person name="Lichtner F.J."/>
        </authorList>
    </citation>
    <scope>NUCLEOTIDE SEQUENCE [LARGE SCALE GENOMIC DNA]</scope>
    <source>
        <strain evidence="27 31">120213</strain>
        <strain evidence="28">Bline_iso_100314</strain>
        <strain evidence="29 32">DMI_063113</strain>
    </source>
</reference>
<comment type="cofactor">
    <cofactor evidence="24">
        <name>[3Fe-4S] cluster</name>
        <dbReference type="ChEBI" id="CHEBI:21137"/>
    </cofactor>
    <text evidence="24">Binds 1 [3Fe-4S] cluster.</text>
</comment>
<evidence type="ECO:0000256" key="1">
    <source>
        <dbReference type="ARBA" id="ARBA00001917"/>
    </source>
</evidence>
<dbReference type="NCBIfam" id="NF008730">
    <property type="entry name" value="PRK11750.1"/>
    <property type="match status" value="1"/>
</dbReference>
<dbReference type="GO" id="GO:0010181">
    <property type="term" value="F:FMN binding"/>
    <property type="evidence" value="ECO:0007669"/>
    <property type="project" value="InterPro"/>
</dbReference>
<dbReference type="SUPFAM" id="SSF46548">
    <property type="entry name" value="alpha-helical ferredoxin"/>
    <property type="match status" value="1"/>
</dbReference>
<dbReference type="InterPro" id="IPR012220">
    <property type="entry name" value="Glu_synth_euk"/>
</dbReference>
<evidence type="ECO:0000259" key="26">
    <source>
        <dbReference type="PROSITE" id="PS51278"/>
    </source>
</evidence>
<evidence type="ECO:0000313" key="27">
    <source>
        <dbReference type="EMBL" id="KAE9974857.1"/>
    </source>
</evidence>
<dbReference type="SUPFAM" id="SSF69336">
    <property type="entry name" value="Alpha subunit of glutamate synthase, C-terminal domain"/>
    <property type="match status" value="1"/>
</dbReference>
<dbReference type="InterPro" id="IPR013785">
    <property type="entry name" value="Aldolase_TIM"/>
</dbReference>
<feature type="active site" description="For GATase activity" evidence="23">
    <location>
        <position position="58"/>
    </location>
</feature>
<evidence type="ECO:0000313" key="30">
    <source>
        <dbReference type="Proteomes" id="UP000433883"/>
    </source>
</evidence>
<evidence type="ECO:0000313" key="32">
    <source>
        <dbReference type="Proteomes" id="UP000490939"/>
    </source>
</evidence>
<dbReference type="UniPathway" id="UPA00634">
    <property type="reaction ID" value="UER00690"/>
</dbReference>
<dbReference type="FunFam" id="3.60.20.10:FF:000001">
    <property type="entry name" value="Glutamate synthase, large subunit"/>
    <property type="match status" value="1"/>
</dbReference>
<evidence type="ECO:0000256" key="7">
    <source>
        <dbReference type="ARBA" id="ARBA00011233"/>
    </source>
</evidence>
<dbReference type="Pfam" id="PF01645">
    <property type="entry name" value="Glu_synthase"/>
    <property type="match status" value="1"/>
</dbReference>
<comment type="subunit">
    <text evidence="7">Homotrimer.</text>
</comment>
<proteinExistence type="inferred from homology"/>
<dbReference type="Gene3D" id="3.40.50.720">
    <property type="entry name" value="NAD(P)-binding Rossmann-like Domain"/>
    <property type="match status" value="1"/>
</dbReference>
<keyword evidence="14" id="KW-0560">Oxidoreductase</keyword>
<organism evidence="28 30">
    <name type="scientific">Venturia inaequalis</name>
    <name type="common">Apple scab fungus</name>
    <dbReference type="NCBI Taxonomy" id="5025"/>
    <lineage>
        <taxon>Eukaryota</taxon>
        <taxon>Fungi</taxon>
        <taxon>Dikarya</taxon>
        <taxon>Ascomycota</taxon>
        <taxon>Pezizomycotina</taxon>
        <taxon>Dothideomycetes</taxon>
        <taxon>Pleosporomycetidae</taxon>
        <taxon>Venturiales</taxon>
        <taxon>Venturiaceae</taxon>
        <taxon>Venturia</taxon>
    </lineage>
</organism>
<comment type="function">
    <text evidence="21">Forms L-glutamate from L-glutamine and 2-oxoglutarate. Represents an alternative pathway to L-glutamate dehydrogenase for the biosynthesis of L-glutamate. Participates with glutamine synthetase in ammonia assimilation processes. The enzyme is specific for NADH, L-glutamine and 2-oxoglutarate.</text>
</comment>
<gene>
    <name evidence="28" type="primary">GLT1</name>
    <name evidence="28" type="ORF">BLS_006829</name>
    <name evidence="29" type="ORF">EG327_004326</name>
    <name evidence="27" type="ORF">EG328_003586</name>
</gene>
<dbReference type="Pfam" id="PF00310">
    <property type="entry name" value="GATase_2"/>
    <property type="match status" value="1"/>
</dbReference>
<comment type="cofactor">
    <cofactor evidence="2">
        <name>FAD</name>
        <dbReference type="ChEBI" id="CHEBI:57692"/>
    </cofactor>
</comment>
<evidence type="ECO:0000256" key="2">
    <source>
        <dbReference type="ARBA" id="ARBA00001974"/>
    </source>
</evidence>
<dbReference type="OrthoDB" id="4327079at2759"/>
<evidence type="ECO:0000256" key="11">
    <source>
        <dbReference type="ARBA" id="ARBA00022723"/>
    </source>
</evidence>
<dbReference type="Gene3D" id="3.60.20.10">
    <property type="entry name" value="Glutamine Phosphoribosylpyrophosphate, subunit 1, domain 1"/>
    <property type="match status" value="1"/>
</dbReference>
<evidence type="ECO:0000256" key="22">
    <source>
        <dbReference type="ARBA" id="ARBA00068518"/>
    </source>
</evidence>
<dbReference type="GO" id="GO:0019676">
    <property type="term" value="P:ammonia assimilation cycle"/>
    <property type="evidence" value="ECO:0007669"/>
    <property type="project" value="UniProtKB-ARBA"/>
</dbReference>
<evidence type="ECO:0000313" key="29">
    <source>
        <dbReference type="EMBL" id="KAE9993567.1"/>
    </source>
</evidence>
<comment type="cofactor">
    <cofactor evidence="1">
        <name>FMN</name>
        <dbReference type="ChEBI" id="CHEBI:58210"/>
    </cofactor>
</comment>
<dbReference type="InterPro" id="IPR051394">
    <property type="entry name" value="Glutamate_Synthase"/>
</dbReference>
<dbReference type="FunFam" id="3.40.50.720:FF:000113">
    <property type="entry name" value="Glutamate synthase [NADH], amyloplastic"/>
    <property type="match status" value="1"/>
</dbReference>
<evidence type="ECO:0000256" key="15">
    <source>
        <dbReference type="ARBA" id="ARBA00023004"/>
    </source>
</evidence>
<feature type="binding site" evidence="24">
    <location>
        <position position="1195"/>
    </location>
    <ligand>
        <name>[3Fe-4S] cluster</name>
        <dbReference type="ChEBI" id="CHEBI:21137"/>
    </ligand>
</feature>
<keyword evidence="12" id="KW-0274">FAD</keyword>
<dbReference type="GO" id="GO:0050660">
    <property type="term" value="F:flavin adenine dinucleotide binding"/>
    <property type="evidence" value="ECO:0007669"/>
    <property type="project" value="InterPro"/>
</dbReference>
<dbReference type="SUPFAM" id="SSF51971">
    <property type="entry name" value="Nucleotide-binding domain"/>
    <property type="match status" value="2"/>
</dbReference>
<dbReference type="GO" id="GO:0051538">
    <property type="term" value="F:3 iron, 4 sulfur cluster binding"/>
    <property type="evidence" value="ECO:0007669"/>
    <property type="project" value="UniProtKB-KW"/>
</dbReference>
<dbReference type="InterPro" id="IPR002932">
    <property type="entry name" value="Glu_synthdom"/>
</dbReference>
<dbReference type="PANTHER" id="PTHR43100">
    <property type="entry name" value="GLUTAMATE SYNTHASE [NADPH] SMALL CHAIN"/>
    <property type="match status" value="1"/>
</dbReference>
<dbReference type="NCBIfam" id="TIGR01317">
    <property type="entry name" value="GOGAT_sm_gam"/>
    <property type="match status" value="1"/>
</dbReference>
<evidence type="ECO:0000256" key="4">
    <source>
        <dbReference type="ARBA" id="ARBA00004909"/>
    </source>
</evidence>
<dbReference type="Proteomes" id="UP000447873">
    <property type="component" value="Unassembled WGS sequence"/>
</dbReference>
<dbReference type="InterPro" id="IPR023753">
    <property type="entry name" value="FAD/NAD-binding_dom"/>
</dbReference>
<dbReference type="Gene3D" id="3.50.50.60">
    <property type="entry name" value="FAD/NAD(P)-binding domain"/>
    <property type="match status" value="1"/>
</dbReference>
<dbReference type="InterPro" id="IPR002489">
    <property type="entry name" value="Glu_synth_asu_C"/>
</dbReference>
<dbReference type="PIRSF" id="PIRSF000187">
    <property type="entry name" value="GOGAT"/>
    <property type="match status" value="1"/>
</dbReference>
<dbReference type="InterPro" id="IPR036188">
    <property type="entry name" value="FAD/NAD-bd_sf"/>
</dbReference>
<dbReference type="FunFam" id="2.160.20.60:FF:000001">
    <property type="entry name" value="Glutamate synthase, large subunit"/>
    <property type="match status" value="1"/>
</dbReference>
<feature type="binding site" evidence="24">
    <location>
        <position position="1200"/>
    </location>
    <ligand>
        <name>[3Fe-4S] cluster</name>
        <dbReference type="ChEBI" id="CHEBI:21137"/>
    </ligand>
</feature>
<dbReference type="CDD" id="cd00982">
    <property type="entry name" value="gltB_C"/>
    <property type="match status" value="1"/>
</dbReference>
<comment type="pathway">
    <text evidence="4">Nitrogen metabolism.</text>
</comment>